<dbReference type="Gene3D" id="3.30.450.200">
    <property type="match status" value="1"/>
</dbReference>
<evidence type="ECO:0008006" key="6">
    <source>
        <dbReference type="Google" id="ProtNLM"/>
    </source>
</evidence>
<dbReference type="Gene3D" id="3.40.50.11500">
    <property type="match status" value="1"/>
</dbReference>
<dbReference type="SMART" id="SM00799">
    <property type="entry name" value="DENN"/>
    <property type="match status" value="1"/>
</dbReference>
<gene>
    <name evidence="4" type="ORF">AKO1_008526</name>
</gene>
<accession>A0AAW2YQ78</accession>
<feature type="region of interest" description="Disordered" evidence="1">
    <location>
        <begin position="140"/>
        <end position="180"/>
    </location>
</feature>
<dbReference type="SMART" id="SM00801">
    <property type="entry name" value="dDENN"/>
    <property type="match status" value="1"/>
</dbReference>
<organism evidence="4 5">
    <name type="scientific">Acrasis kona</name>
    <dbReference type="NCBI Taxonomy" id="1008807"/>
    <lineage>
        <taxon>Eukaryota</taxon>
        <taxon>Discoba</taxon>
        <taxon>Heterolobosea</taxon>
        <taxon>Tetramitia</taxon>
        <taxon>Eutetramitia</taxon>
        <taxon>Acrasidae</taxon>
        <taxon>Acrasis</taxon>
    </lineage>
</organism>
<dbReference type="InterPro" id="IPR001849">
    <property type="entry name" value="PH_domain"/>
</dbReference>
<comment type="caution">
    <text evidence="4">The sequence shown here is derived from an EMBL/GenBank/DDBJ whole genome shotgun (WGS) entry which is preliminary data.</text>
</comment>
<dbReference type="InterPro" id="IPR043153">
    <property type="entry name" value="DENN_C"/>
</dbReference>
<reference evidence="4 5" key="1">
    <citation type="submission" date="2024-03" db="EMBL/GenBank/DDBJ databases">
        <title>The Acrasis kona genome and developmental transcriptomes reveal deep origins of eukaryotic multicellular pathways.</title>
        <authorList>
            <person name="Sheikh S."/>
            <person name="Fu C.-J."/>
            <person name="Brown M.W."/>
            <person name="Baldauf S.L."/>
        </authorList>
    </citation>
    <scope>NUCLEOTIDE SEQUENCE [LARGE SCALE GENOMIC DNA]</scope>
    <source>
        <strain evidence="4 5">ATCC MYA-3509</strain>
    </source>
</reference>
<feature type="domain" description="PH" evidence="2">
    <location>
        <begin position="1"/>
        <end position="118"/>
    </location>
</feature>
<dbReference type="Gene3D" id="2.30.29.30">
    <property type="entry name" value="Pleckstrin-homology domain (PH domain)/Phosphotyrosine-binding domain (PTB)"/>
    <property type="match status" value="1"/>
</dbReference>
<sequence>VSFTRTPTEQEILLFKSLIFGVPLGDITKGNEPKFKNYWLDDKLTKICWEKVSLEKSYIKIQSINAIVEGPAQDLKDIECLKNHPSFHIVTKKKTYSFAASEPFQKKKWMDGLQKLIEIIDKPKHQRSASNTLKSKLSGIFSKDDKKNDSKDEAKRSSLRQSTKEQNIKSGLPTITPRPSSAAVTVKEIFNTNQSPSAFGVSLRKTGELEGLVRKDDKTTTNHSPQVTTPIVDSNKLLFEFVVVVKLESSKGGPVDPNTFQKNVQQSQLNPVITYTFPPSNVHKKQNKGLMLSIPSFCFPDIDLIEPLQHLESKTYSFVLTDLDGSRRFGYCRRMLPTGKGLRWPETYCIISSHPCFEIFNTILNAVEVRNQVNNVAVFSFLKTVLSNPFPERGTVIQIKAQTVSGAFEQIKLERPNTSDLVLEHINFNDLFTHLKLDHILWVFASVMLERRLLFFSNDISVLSSVTHALVNVIYPFTWQHVFIPVLPKSLIDYVCSPVPFVVGVLSIHKSIVDTMPMEEVLFVDLDHDKITGDDDRKVFPEQDKKTMEKALKAAYQKDKPIQNKDIVEIFLQFFLRNFGCYRKYLNNTGDGKSFDSEAFLKSKSKSSRKFFEMVSQSQMYERWCYDLELGPVKTPNESEQDVFEIRSKLSF</sequence>
<dbReference type="FunFam" id="3.40.50.11500:FF:000004">
    <property type="entry name" value="DENN domain-containing protein 2C isoform X1"/>
    <property type="match status" value="1"/>
</dbReference>
<dbReference type="PANTHER" id="PTHR15288:SF0">
    <property type="entry name" value="UDENN DOMAIN-CONTAINING PROTEIN"/>
    <property type="match status" value="1"/>
</dbReference>
<feature type="compositionally biased region" description="Basic and acidic residues" evidence="1">
    <location>
        <begin position="142"/>
        <end position="167"/>
    </location>
</feature>
<keyword evidence="5" id="KW-1185">Reference proteome</keyword>
<dbReference type="InterPro" id="IPR005113">
    <property type="entry name" value="uDENN_dom"/>
</dbReference>
<dbReference type="Pfam" id="PF03455">
    <property type="entry name" value="dDENN"/>
    <property type="match status" value="1"/>
</dbReference>
<evidence type="ECO:0000313" key="5">
    <source>
        <dbReference type="Proteomes" id="UP001431209"/>
    </source>
</evidence>
<dbReference type="InterPro" id="IPR037516">
    <property type="entry name" value="Tripartite_DENN"/>
</dbReference>
<proteinExistence type="predicted"/>
<evidence type="ECO:0000256" key="1">
    <source>
        <dbReference type="SAM" id="MobiDB-lite"/>
    </source>
</evidence>
<evidence type="ECO:0000259" key="2">
    <source>
        <dbReference type="PROSITE" id="PS50003"/>
    </source>
</evidence>
<dbReference type="SUPFAM" id="SSF50729">
    <property type="entry name" value="PH domain-like"/>
    <property type="match status" value="1"/>
</dbReference>
<dbReference type="EMBL" id="JAOPGA020000356">
    <property type="protein sequence ID" value="KAL0478267.1"/>
    <property type="molecule type" value="Genomic_DNA"/>
</dbReference>
<dbReference type="Pfam" id="PF03456">
    <property type="entry name" value="uDENN"/>
    <property type="match status" value="1"/>
</dbReference>
<dbReference type="InterPro" id="IPR011993">
    <property type="entry name" value="PH-like_dom_sf"/>
</dbReference>
<dbReference type="Pfam" id="PF02141">
    <property type="entry name" value="DENN"/>
    <property type="match status" value="1"/>
</dbReference>
<dbReference type="InterPro" id="IPR005112">
    <property type="entry name" value="dDENN_dom"/>
</dbReference>
<dbReference type="InterPro" id="IPR051942">
    <property type="entry name" value="DENN_domain_containing_2"/>
</dbReference>
<dbReference type="PROSITE" id="PS50003">
    <property type="entry name" value="PH_DOMAIN"/>
    <property type="match status" value="1"/>
</dbReference>
<dbReference type="AlphaFoldDB" id="A0AAW2YQ78"/>
<dbReference type="SMART" id="SM00800">
    <property type="entry name" value="uDENN"/>
    <property type="match status" value="1"/>
</dbReference>
<feature type="non-terminal residue" evidence="4">
    <location>
        <position position="1"/>
    </location>
</feature>
<evidence type="ECO:0000313" key="4">
    <source>
        <dbReference type="EMBL" id="KAL0478267.1"/>
    </source>
</evidence>
<dbReference type="Proteomes" id="UP001431209">
    <property type="component" value="Unassembled WGS sequence"/>
</dbReference>
<feature type="domain" description="UDENN" evidence="3">
    <location>
        <begin position="253"/>
        <end position="635"/>
    </location>
</feature>
<dbReference type="PROSITE" id="PS50211">
    <property type="entry name" value="DENN"/>
    <property type="match status" value="1"/>
</dbReference>
<name>A0AAW2YQ78_9EUKA</name>
<protein>
    <recommendedName>
        <fullName evidence="6">UDENN domain-containing protein</fullName>
    </recommendedName>
</protein>
<evidence type="ECO:0000259" key="3">
    <source>
        <dbReference type="PROSITE" id="PS50211"/>
    </source>
</evidence>
<dbReference type="InterPro" id="IPR001194">
    <property type="entry name" value="cDENN_dom"/>
</dbReference>
<dbReference type="PANTHER" id="PTHR15288">
    <property type="entry name" value="DENN DOMAIN-CONTAINING PROTEIN 2"/>
    <property type="match status" value="1"/>
</dbReference>